<dbReference type="GO" id="GO:0004473">
    <property type="term" value="F:malate dehydrogenase (decarboxylating) (NADP+) activity"/>
    <property type="evidence" value="ECO:0007669"/>
    <property type="project" value="TreeGrafter"/>
</dbReference>
<dbReference type="Pfam" id="PF00390">
    <property type="entry name" value="malic"/>
    <property type="match status" value="1"/>
</dbReference>
<dbReference type="PANTHER" id="PTHR23406:SF90">
    <property type="entry name" value="MALIC ENZYME-RELATED"/>
    <property type="match status" value="1"/>
</dbReference>
<feature type="region of interest" description="Disordered" evidence="5">
    <location>
        <begin position="577"/>
        <end position="605"/>
    </location>
</feature>
<dbReference type="InterPro" id="IPR012302">
    <property type="entry name" value="Malic_NAD-bd"/>
</dbReference>
<dbReference type="PIRSF" id="PIRSF000106">
    <property type="entry name" value="ME"/>
    <property type="match status" value="1"/>
</dbReference>
<keyword evidence="8" id="KW-1185">Reference proteome</keyword>
<protein>
    <submittedName>
        <fullName evidence="9">NADP-dependent malic enzyme</fullName>
    </submittedName>
</protein>
<dbReference type="SUPFAM" id="SSF51735">
    <property type="entry name" value="NAD(P)-binding Rossmann-fold domains"/>
    <property type="match status" value="1"/>
</dbReference>
<feature type="active site" description="Proton acceptor" evidence="2">
    <location>
        <position position="196"/>
    </location>
</feature>
<evidence type="ECO:0000313" key="8">
    <source>
        <dbReference type="Proteomes" id="UP001652628"/>
    </source>
</evidence>
<keyword evidence="4" id="KW-0479">Metal-binding</keyword>
<comment type="cofactor">
    <cofactor evidence="4">
        <name>Mg(2+)</name>
        <dbReference type="ChEBI" id="CHEBI:18420"/>
    </cofactor>
    <cofactor evidence="4">
        <name>Mn(2+)</name>
        <dbReference type="ChEBI" id="CHEBI:29035"/>
    </cofactor>
    <text evidence="4">Divalent metal cations. Prefers magnesium or manganese.</text>
</comment>
<accession>A0AB39Z7A4</accession>
<sequence length="605" mass="67340">MDFRRLHPLLRLSARPLLSFCRGVNIYDDEMDQIARPDWHLIMDGKYNKGLAFTIKERQRLGIMGLMPCSVRSIEDQMEAARTNFEARPSDISRFTYLSAVHHRHRRLYYRFIRENIERVLPIVYTPTVGDVVATYGLNFQHATSLFISIHDKGHIRDLMHNWIDDGVRAICVTDGGRVLGLGDMGANAMGISLGKMILYTALGGLPPSTLMPVCLDVGTDNQSLLQDPLYVGSRIPRVKGPEYEELVEEFMQAAVKCFGHTVFIHFEDFATPNALKFLDKYQYKYCCFNDDIQGTGATGLAAFINVERITGLKLEDTVFVFVGAGSAALGIANMLVMELEERGISYEEATKNIYLMDADGLLTCESPNAPEQAKRFVKPMEPVKDLLAVLEKLKPSVLVGATGIGGLFNEQVLKTMAKNHERPAVFALSNPTTNSECTAEQAFTYTEGRVLFGSGSPFPPVVINGKRYTPAQANNCLTFPGIALAAITAKARYLPNSVFSVVSHELARNTTQEQLDAGTLFPAIKDASKVAFNVGVALAQYLFDNDLSNIYPKPDDVCEFVKKSLYTFEYQNSLPATWDYPEQPPTPPAKTQPEIDPQEKKKKE</sequence>
<evidence type="ECO:0000256" key="1">
    <source>
        <dbReference type="ARBA" id="ARBA00008785"/>
    </source>
</evidence>
<dbReference type="SUPFAM" id="SSF53223">
    <property type="entry name" value="Aminoacid dehydrogenase-like, N-terminal domain"/>
    <property type="match status" value="1"/>
</dbReference>
<dbReference type="GeneID" id="108009624"/>
<dbReference type="InterPro" id="IPR012301">
    <property type="entry name" value="Malic_N_dom"/>
</dbReference>
<feature type="binding site" evidence="4">
    <location>
        <position position="268"/>
    </location>
    <ligand>
        <name>a divalent metal cation</name>
        <dbReference type="ChEBI" id="CHEBI:60240"/>
    </ligand>
</feature>
<dbReference type="InterPro" id="IPR046346">
    <property type="entry name" value="Aminoacid_DH-like_N_sf"/>
</dbReference>
<feature type="binding site" evidence="4">
    <location>
        <position position="269"/>
    </location>
    <ligand>
        <name>a divalent metal cation</name>
        <dbReference type="ChEBI" id="CHEBI:60240"/>
    </ligand>
</feature>
<evidence type="ECO:0000259" key="6">
    <source>
        <dbReference type="SMART" id="SM00919"/>
    </source>
</evidence>
<feature type="binding site" evidence="4">
    <location>
        <position position="292"/>
    </location>
    <ligand>
        <name>a divalent metal cation</name>
        <dbReference type="ChEBI" id="CHEBI:60240"/>
    </ligand>
</feature>
<feature type="binding site" evidence="3">
    <location>
        <position position="178"/>
    </location>
    <ligand>
        <name>(S)-malate</name>
        <dbReference type="ChEBI" id="CHEBI:15589"/>
    </ligand>
</feature>
<reference evidence="9" key="1">
    <citation type="submission" date="2025-08" db="UniProtKB">
        <authorList>
            <consortium name="RefSeq"/>
        </authorList>
    </citation>
    <scope>IDENTIFICATION</scope>
</reference>
<feature type="domain" description="Malic enzyme NAD-binding" evidence="6">
    <location>
        <begin position="293"/>
        <end position="544"/>
    </location>
</feature>
<gene>
    <name evidence="9" type="primary">Menl-2</name>
</gene>
<evidence type="ECO:0000256" key="5">
    <source>
        <dbReference type="SAM" id="MobiDB-lite"/>
    </source>
</evidence>
<dbReference type="SMART" id="SM01274">
    <property type="entry name" value="malic"/>
    <property type="match status" value="1"/>
</dbReference>
<proteinExistence type="inferred from homology"/>
<evidence type="ECO:0000259" key="7">
    <source>
        <dbReference type="SMART" id="SM01274"/>
    </source>
</evidence>
<evidence type="ECO:0000256" key="2">
    <source>
        <dbReference type="PIRSR" id="PIRSR000106-1"/>
    </source>
</evidence>
<dbReference type="PANTHER" id="PTHR23406">
    <property type="entry name" value="MALIC ENZYME-RELATED"/>
    <property type="match status" value="1"/>
</dbReference>
<evidence type="ECO:0000256" key="3">
    <source>
        <dbReference type="PIRSR" id="PIRSR000106-2"/>
    </source>
</evidence>
<dbReference type="Gene3D" id="3.40.50.10380">
    <property type="entry name" value="Malic enzyme, N-terminal domain"/>
    <property type="match status" value="1"/>
</dbReference>
<comment type="similarity">
    <text evidence="1">Belongs to the malic enzymes family.</text>
</comment>
<dbReference type="GO" id="GO:0051287">
    <property type="term" value="F:NAD binding"/>
    <property type="evidence" value="ECO:0007669"/>
    <property type="project" value="InterPro"/>
</dbReference>
<dbReference type="Pfam" id="PF03949">
    <property type="entry name" value="Malic_M"/>
    <property type="match status" value="1"/>
</dbReference>
<dbReference type="InterPro" id="IPR037062">
    <property type="entry name" value="Malic_N_dom_sf"/>
</dbReference>
<dbReference type="CDD" id="cd05312">
    <property type="entry name" value="NAD_bind_1_malic_enz"/>
    <property type="match status" value="1"/>
</dbReference>
<dbReference type="RefSeq" id="XP_016929600.2">
    <property type="nucleotide sequence ID" value="XM_017074111.4"/>
</dbReference>
<dbReference type="AlphaFoldDB" id="A0AB39Z7A4"/>
<name>A0AB39Z7A4_DROSZ</name>
<evidence type="ECO:0000313" key="9">
    <source>
        <dbReference type="RefSeq" id="XP_016929600.2"/>
    </source>
</evidence>
<dbReference type="Proteomes" id="UP001652628">
    <property type="component" value="Chromosome 2R"/>
</dbReference>
<feature type="binding site" evidence="3">
    <location>
        <position position="431"/>
    </location>
    <ligand>
        <name>(S)-malate</name>
        <dbReference type="ChEBI" id="CHEBI:15589"/>
    </ligand>
</feature>
<dbReference type="GO" id="GO:0005739">
    <property type="term" value="C:mitochondrion"/>
    <property type="evidence" value="ECO:0007669"/>
    <property type="project" value="TreeGrafter"/>
</dbReference>
<dbReference type="Gene3D" id="3.40.50.720">
    <property type="entry name" value="NAD(P)-binding Rossmann-like Domain"/>
    <property type="match status" value="1"/>
</dbReference>
<dbReference type="InterPro" id="IPR036291">
    <property type="entry name" value="NAD(P)-bd_dom_sf"/>
</dbReference>
<dbReference type="InterPro" id="IPR001891">
    <property type="entry name" value="Malic_OxRdtase"/>
</dbReference>
<dbReference type="PRINTS" id="PR00072">
    <property type="entry name" value="MALOXRDTASE"/>
</dbReference>
<feature type="binding site" evidence="3">
    <location>
        <position position="475"/>
    </location>
    <ligand>
        <name>(S)-malate</name>
        <dbReference type="ChEBI" id="CHEBI:15589"/>
    </ligand>
</feature>
<feature type="domain" description="Malic enzyme N-terminal" evidence="7">
    <location>
        <begin position="102"/>
        <end position="283"/>
    </location>
</feature>
<feature type="active site" description="Proton donor" evidence="2">
    <location>
        <position position="125"/>
    </location>
</feature>
<dbReference type="GO" id="GO:0006108">
    <property type="term" value="P:malate metabolic process"/>
    <property type="evidence" value="ECO:0007669"/>
    <property type="project" value="TreeGrafter"/>
</dbReference>
<dbReference type="GO" id="GO:0046872">
    <property type="term" value="F:metal ion binding"/>
    <property type="evidence" value="ECO:0007669"/>
    <property type="project" value="UniProtKB-KW"/>
</dbReference>
<dbReference type="NCBIfam" id="NF010052">
    <property type="entry name" value="PRK13529.1"/>
    <property type="match status" value="1"/>
</dbReference>
<evidence type="ECO:0000256" key="4">
    <source>
        <dbReference type="PIRSR" id="PIRSR000106-3"/>
    </source>
</evidence>
<organism evidence="8 9">
    <name type="scientific">Drosophila suzukii</name>
    <name type="common">Spotted-wing drosophila fruit fly</name>
    <dbReference type="NCBI Taxonomy" id="28584"/>
    <lineage>
        <taxon>Eukaryota</taxon>
        <taxon>Metazoa</taxon>
        <taxon>Ecdysozoa</taxon>
        <taxon>Arthropoda</taxon>
        <taxon>Hexapoda</taxon>
        <taxon>Insecta</taxon>
        <taxon>Pterygota</taxon>
        <taxon>Neoptera</taxon>
        <taxon>Endopterygota</taxon>
        <taxon>Diptera</taxon>
        <taxon>Brachycera</taxon>
        <taxon>Muscomorpha</taxon>
        <taxon>Ephydroidea</taxon>
        <taxon>Drosophilidae</taxon>
        <taxon>Drosophila</taxon>
        <taxon>Sophophora</taxon>
    </lineage>
</organism>
<dbReference type="SMART" id="SM00919">
    <property type="entry name" value="Malic_M"/>
    <property type="match status" value="1"/>
</dbReference>